<feature type="signal peptide" evidence="1">
    <location>
        <begin position="1"/>
        <end position="30"/>
    </location>
</feature>
<protein>
    <submittedName>
        <fullName evidence="2">Uncharacterized protein</fullName>
    </submittedName>
</protein>
<sequence>MRYRENQITIMTKFFLASAILLLATTISYAQVNASVGEASDRPATTYQNAPALQNFVAGFPEINVGFLHVYANPSIDPEETYLMRGTEASSTLKALLPVDFQKMARNMDAKVYGAAAIRGINENMYIVRMDGAEQDRLELFAIRGNKVVHLKTLAYQFCESGKCEQLDSYITDVDGDTNLDLVQISRVMRNSGVTAETKKVFTLQERNREWKKTNQLEVPWESIKFYDSRTDDK</sequence>
<reference evidence="3" key="1">
    <citation type="submission" date="2016-10" db="EMBL/GenBank/DDBJ databases">
        <authorList>
            <person name="Varghese N."/>
            <person name="Submissions S."/>
        </authorList>
    </citation>
    <scope>NUCLEOTIDE SEQUENCE [LARGE SCALE GENOMIC DNA]</scope>
    <source>
        <strain evidence="3">DSM 24740</strain>
    </source>
</reference>
<keyword evidence="3" id="KW-1185">Reference proteome</keyword>
<feature type="chain" id="PRO_5011709249" evidence="1">
    <location>
        <begin position="31"/>
        <end position="234"/>
    </location>
</feature>
<dbReference type="Proteomes" id="UP000199021">
    <property type="component" value="Unassembled WGS sequence"/>
</dbReference>
<evidence type="ECO:0000256" key="1">
    <source>
        <dbReference type="SAM" id="SignalP"/>
    </source>
</evidence>
<accession>A0A1H8ZEE5</accession>
<proteinExistence type="predicted"/>
<dbReference type="AlphaFoldDB" id="A0A1H8ZEE5"/>
<keyword evidence="1" id="KW-0732">Signal</keyword>
<evidence type="ECO:0000313" key="2">
    <source>
        <dbReference type="EMBL" id="SEP62800.1"/>
    </source>
</evidence>
<dbReference type="STRING" id="478744.SAMN05444359_101293"/>
<dbReference type="EMBL" id="FOFB01000001">
    <property type="protein sequence ID" value="SEP62800.1"/>
    <property type="molecule type" value="Genomic_DNA"/>
</dbReference>
<organism evidence="2 3">
    <name type="scientific">Neolewinella agarilytica</name>
    <dbReference type="NCBI Taxonomy" id="478744"/>
    <lineage>
        <taxon>Bacteria</taxon>
        <taxon>Pseudomonadati</taxon>
        <taxon>Bacteroidota</taxon>
        <taxon>Saprospiria</taxon>
        <taxon>Saprospirales</taxon>
        <taxon>Lewinellaceae</taxon>
        <taxon>Neolewinella</taxon>
    </lineage>
</organism>
<name>A0A1H8ZEE5_9BACT</name>
<dbReference type="InParanoid" id="A0A1H8ZEE5"/>
<gene>
    <name evidence="2" type="ORF">SAMN05444359_101293</name>
</gene>
<evidence type="ECO:0000313" key="3">
    <source>
        <dbReference type="Proteomes" id="UP000199021"/>
    </source>
</evidence>